<reference evidence="2 3" key="1">
    <citation type="journal article" date="2018" name="Mycol. Prog.">
        <title>Coniella lustricola, a new species from submerged detritus.</title>
        <authorList>
            <person name="Raudabaugh D.B."/>
            <person name="Iturriaga T."/>
            <person name="Carver A."/>
            <person name="Mondo S."/>
            <person name="Pangilinan J."/>
            <person name="Lipzen A."/>
            <person name="He G."/>
            <person name="Amirebrahimi M."/>
            <person name="Grigoriev I.V."/>
            <person name="Miller A.N."/>
        </authorList>
    </citation>
    <scope>NUCLEOTIDE SEQUENCE [LARGE SCALE GENOMIC DNA]</scope>
    <source>
        <strain evidence="2 3">B22-T-1</strain>
    </source>
</reference>
<dbReference type="InterPro" id="IPR013658">
    <property type="entry name" value="SGL"/>
</dbReference>
<evidence type="ECO:0000259" key="1">
    <source>
        <dbReference type="Pfam" id="PF08450"/>
    </source>
</evidence>
<gene>
    <name evidence="2" type="ORF">BD289DRAFT_449475</name>
</gene>
<dbReference type="STRING" id="2025994.A0A2T3ALY2"/>
<organism evidence="2 3">
    <name type="scientific">Coniella lustricola</name>
    <dbReference type="NCBI Taxonomy" id="2025994"/>
    <lineage>
        <taxon>Eukaryota</taxon>
        <taxon>Fungi</taxon>
        <taxon>Dikarya</taxon>
        <taxon>Ascomycota</taxon>
        <taxon>Pezizomycotina</taxon>
        <taxon>Sordariomycetes</taxon>
        <taxon>Sordariomycetidae</taxon>
        <taxon>Diaporthales</taxon>
        <taxon>Schizoparmaceae</taxon>
        <taxon>Coniella</taxon>
    </lineage>
</organism>
<dbReference type="OrthoDB" id="423498at2759"/>
<dbReference type="Proteomes" id="UP000241462">
    <property type="component" value="Unassembled WGS sequence"/>
</dbReference>
<dbReference type="Pfam" id="PF08450">
    <property type="entry name" value="SGL"/>
    <property type="match status" value="1"/>
</dbReference>
<accession>A0A2T3ALY2</accession>
<proteinExistence type="predicted"/>
<dbReference type="EMBL" id="KZ678375">
    <property type="protein sequence ID" value="PSS03362.1"/>
    <property type="molecule type" value="Genomic_DNA"/>
</dbReference>
<protein>
    <recommendedName>
        <fullName evidence="1">SMP-30/Gluconolactonase/LRE-like region domain-containing protein</fullName>
    </recommendedName>
</protein>
<dbReference type="InterPro" id="IPR052988">
    <property type="entry name" value="Oryzine_lactonohydrolase"/>
</dbReference>
<evidence type="ECO:0000313" key="2">
    <source>
        <dbReference type="EMBL" id="PSS03362.1"/>
    </source>
</evidence>
<dbReference type="PANTHER" id="PTHR47064:SF2">
    <property type="entry name" value="SMP-30_GLUCONOLACTONASE_LRE-LIKE REGION DOMAIN-CONTAINING PROTEIN-RELATED"/>
    <property type="match status" value="1"/>
</dbReference>
<dbReference type="Gene3D" id="2.120.10.30">
    <property type="entry name" value="TolB, C-terminal domain"/>
    <property type="match status" value="1"/>
</dbReference>
<keyword evidence="3" id="KW-1185">Reference proteome</keyword>
<dbReference type="InterPro" id="IPR011042">
    <property type="entry name" value="6-blade_b-propeller_TolB-like"/>
</dbReference>
<name>A0A2T3ALY2_9PEZI</name>
<dbReference type="InParanoid" id="A0A2T3ALY2"/>
<dbReference type="PANTHER" id="PTHR47064">
    <property type="entry name" value="PUTATIVE (AFU_ORTHOLOGUE AFUA_1G08990)-RELATED"/>
    <property type="match status" value="1"/>
</dbReference>
<feature type="domain" description="SMP-30/Gluconolactonase/LRE-like region" evidence="1">
    <location>
        <begin position="166"/>
        <end position="342"/>
    </location>
</feature>
<dbReference type="SUPFAM" id="SSF63829">
    <property type="entry name" value="Calcium-dependent phosphotriesterase"/>
    <property type="match status" value="1"/>
</dbReference>
<evidence type="ECO:0000313" key="3">
    <source>
        <dbReference type="Proteomes" id="UP000241462"/>
    </source>
</evidence>
<sequence length="354" mass="37172">MSVRTAVTALALGSSAYAQSYTLSNPELANFTIIDESFKEILGANASIELIYNATEPLFHEGPAYNVSGDTLYVSSNRITLPAGQVDASTSNQTIKLSVVKGISSEDVSAITVEQLSPSFNMPNGGAAHLGASGILWTAQGTKNATSGIYSIPDPVNNPDQSFPVVTSFFGNQFNSPNDVTVNPADNGTIWFTDPNYGSSQGLRNAPQLPPQVYRYDPASDSTRIAADGFEEPNGLAFNSAGDVLYVTDASKSDTNPTGTATIYAFDVITSPGTFVTNKRVFAYAPSGIPDGIKVDSKGNVWSGTGVGVVVWNAAGQMLGEISISGGVSNFGFGADESTVFVLDEELLWRVTLA</sequence>
<dbReference type="AlphaFoldDB" id="A0A2T3ALY2"/>